<sequence length="149" mass="16614">MSEIRIPIQLRWGDQDAYGHINNVAIMRILEEARARAFWSGSADPEETGILPPLTSGQPVWTLVADFQLKYRQQLDYQREPVIVEMSIPTIGGASFVINYGLRAAAEDPTPKITAASTLVMVDSVTGRPQRIDAETRSRLRLWSGDDDS</sequence>
<comment type="caution">
    <text evidence="1">The sequence shown here is derived from an EMBL/GenBank/DDBJ whole genome shotgun (WGS) entry which is preliminary data.</text>
</comment>
<dbReference type="RefSeq" id="WP_183357468.1">
    <property type="nucleotide sequence ID" value="NZ_BAABKR010000001.1"/>
</dbReference>
<dbReference type="SUPFAM" id="SSF54637">
    <property type="entry name" value="Thioesterase/thiol ester dehydrase-isomerase"/>
    <property type="match status" value="1"/>
</dbReference>
<dbReference type="Pfam" id="PF13279">
    <property type="entry name" value="4HBT_2"/>
    <property type="match status" value="1"/>
</dbReference>
<gene>
    <name evidence="1" type="ORF">FHX47_000696</name>
</gene>
<dbReference type="InterPro" id="IPR050563">
    <property type="entry name" value="4-hydroxybenzoyl-CoA_TE"/>
</dbReference>
<dbReference type="InterPro" id="IPR029069">
    <property type="entry name" value="HotDog_dom_sf"/>
</dbReference>
<dbReference type="EC" id="3.1.2.-" evidence="1"/>
<keyword evidence="2" id="KW-1185">Reference proteome</keyword>
<dbReference type="AlphaFoldDB" id="A0A7W5Y0C6"/>
<reference evidence="1 2" key="1">
    <citation type="submission" date="2020-08" db="EMBL/GenBank/DDBJ databases">
        <title>Sequencing the genomes of 1000 actinobacteria strains.</title>
        <authorList>
            <person name="Klenk H.-P."/>
        </authorList>
    </citation>
    <scope>NUCLEOTIDE SEQUENCE [LARGE SCALE GENOMIC DNA]</scope>
    <source>
        <strain evidence="1 2">DSM 28238</strain>
    </source>
</reference>
<organism evidence="1 2">
    <name type="scientific">Garicola koreensis</name>
    <dbReference type="NCBI Taxonomy" id="1262554"/>
    <lineage>
        <taxon>Bacteria</taxon>
        <taxon>Bacillati</taxon>
        <taxon>Actinomycetota</taxon>
        <taxon>Actinomycetes</taxon>
        <taxon>Micrococcales</taxon>
        <taxon>Micrococcaceae</taxon>
        <taxon>Garicola</taxon>
    </lineage>
</organism>
<proteinExistence type="predicted"/>
<dbReference type="Proteomes" id="UP000547528">
    <property type="component" value="Unassembled WGS sequence"/>
</dbReference>
<dbReference type="Gene3D" id="3.10.129.10">
    <property type="entry name" value="Hotdog Thioesterase"/>
    <property type="match status" value="1"/>
</dbReference>
<dbReference type="PANTHER" id="PTHR31793:SF24">
    <property type="entry name" value="LONG-CHAIN ACYL-COA THIOESTERASE FADM"/>
    <property type="match status" value="1"/>
</dbReference>
<dbReference type="EMBL" id="JACIBT010000001">
    <property type="protein sequence ID" value="MBB3667103.1"/>
    <property type="molecule type" value="Genomic_DNA"/>
</dbReference>
<accession>A0A7W5Y0C6</accession>
<dbReference type="PANTHER" id="PTHR31793">
    <property type="entry name" value="4-HYDROXYBENZOYL-COA THIOESTERASE FAMILY MEMBER"/>
    <property type="match status" value="1"/>
</dbReference>
<dbReference type="GO" id="GO:0047617">
    <property type="term" value="F:fatty acyl-CoA hydrolase activity"/>
    <property type="evidence" value="ECO:0007669"/>
    <property type="project" value="TreeGrafter"/>
</dbReference>
<name>A0A7W5Y0C6_9MICC</name>
<keyword evidence="1" id="KW-0378">Hydrolase</keyword>
<protein>
    <submittedName>
        <fullName evidence="1">Acyl-CoA thioester hydrolase</fullName>
        <ecNumber evidence="1">3.1.2.-</ecNumber>
    </submittedName>
</protein>
<evidence type="ECO:0000313" key="1">
    <source>
        <dbReference type="EMBL" id="MBB3667103.1"/>
    </source>
</evidence>
<dbReference type="CDD" id="cd00586">
    <property type="entry name" value="4HBT"/>
    <property type="match status" value="1"/>
</dbReference>
<evidence type="ECO:0000313" key="2">
    <source>
        <dbReference type="Proteomes" id="UP000547528"/>
    </source>
</evidence>